<evidence type="ECO:0000313" key="2">
    <source>
        <dbReference type="Proteomes" id="UP000186684"/>
    </source>
</evidence>
<protein>
    <submittedName>
        <fullName evidence="1">Uncharacterized protein</fullName>
    </submittedName>
</protein>
<dbReference type="EMBL" id="FTOQ01000004">
    <property type="protein sequence ID" value="SIS82094.1"/>
    <property type="molecule type" value="Genomic_DNA"/>
</dbReference>
<dbReference type="AlphaFoldDB" id="A0A1N7M7P8"/>
<dbReference type="STRING" id="633194.SAMN05421759_10457"/>
<proteinExistence type="predicted"/>
<name>A0A1N7M7P8_9RHOB</name>
<gene>
    <name evidence="1" type="ORF">SAMN05421759_10457</name>
</gene>
<accession>A0A1N7M7P8</accession>
<organism evidence="1 2">
    <name type="scientific">Roseivivax lentus</name>
    <dbReference type="NCBI Taxonomy" id="633194"/>
    <lineage>
        <taxon>Bacteria</taxon>
        <taxon>Pseudomonadati</taxon>
        <taxon>Pseudomonadota</taxon>
        <taxon>Alphaproteobacteria</taxon>
        <taxon>Rhodobacterales</taxon>
        <taxon>Roseobacteraceae</taxon>
        <taxon>Roseivivax</taxon>
    </lineage>
</organism>
<keyword evidence="2" id="KW-1185">Reference proteome</keyword>
<dbReference type="Proteomes" id="UP000186684">
    <property type="component" value="Unassembled WGS sequence"/>
</dbReference>
<reference evidence="2" key="1">
    <citation type="submission" date="2017-01" db="EMBL/GenBank/DDBJ databases">
        <authorList>
            <person name="Varghese N."/>
            <person name="Submissions S."/>
        </authorList>
    </citation>
    <scope>NUCLEOTIDE SEQUENCE [LARGE SCALE GENOMIC DNA]</scope>
    <source>
        <strain evidence="2">DSM 29430</strain>
    </source>
</reference>
<evidence type="ECO:0000313" key="1">
    <source>
        <dbReference type="EMBL" id="SIS82094.1"/>
    </source>
</evidence>
<sequence>MLNVIAQSLRVATGNTAAGQARTIRAEPVAHEKVRFQAPKDWRK</sequence>
<dbReference type="RefSeq" id="WP_268794332.1">
    <property type="nucleotide sequence ID" value="NZ_FTOQ01000004.1"/>
</dbReference>